<feature type="region of interest" description="Disordered" evidence="1">
    <location>
        <begin position="325"/>
        <end position="345"/>
    </location>
</feature>
<dbReference type="OrthoDB" id="684045at2759"/>
<evidence type="ECO:0000256" key="1">
    <source>
        <dbReference type="SAM" id="MobiDB-lite"/>
    </source>
</evidence>
<dbReference type="Proteomes" id="UP000198287">
    <property type="component" value="Unassembled WGS sequence"/>
</dbReference>
<dbReference type="EMBL" id="LNIX01000032">
    <property type="protein sequence ID" value="OXA40693.1"/>
    <property type="molecule type" value="Genomic_DNA"/>
</dbReference>
<dbReference type="STRING" id="158441.A0A226D6B4"/>
<dbReference type="SUPFAM" id="SSF54695">
    <property type="entry name" value="POZ domain"/>
    <property type="match status" value="1"/>
</dbReference>
<gene>
    <name evidence="3" type="ORF">Fcan01_24529</name>
</gene>
<dbReference type="Pfam" id="PF00651">
    <property type="entry name" value="BTB"/>
    <property type="match status" value="1"/>
</dbReference>
<protein>
    <submittedName>
        <fullName evidence="3">Speckle-type POZ protein</fullName>
    </submittedName>
</protein>
<evidence type="ECO:0000259" key="2">
    <source>
        <dbReference type="PROSITE" id="PS50097"/>
    </source>
</evidence>
<evidence type="ECO:0000313" key="3">
    <source>
        <dbReference type="EMBL" id="OXA40693.1"/>
    </source>
</evidence>
<dbReference type="SMART" id="SM00225">
    <property type="entry name" value="BTB"/>
    <property type="match status" value="1"/>
</dbReference>
<name>A0A226D6B4_FOLCA</name>
<dbReference type="PROSITE" id="PS50097">
    <property type="entry name" value="BTB"/>
    <property type="match status" value="1"/>
</dbReference>
<proteinExistence type="predicted"/>
<dbReference type="CDD" id="cd18186">
    <property type="entry name" value="BTB_POZ_ZBTB_KLHL-like"/>
    <property type="match status" value="1"/>
</dbReference>
<feature type="domain" description="BTB" evidence="2">
    <location>
        <begin position="189"/>
        <end position="252"/>
    </location>
</feature>
<sequence>MDDKMDTKDANAKLLVETSVEIKELPWEMKNFTKIATLKDSFTNLSHSLDAGQSIGLPTKWEFYLSQREDDFGIFFKLAENPTKAEEVLATFHVIIRLADGGEYRSLVPGRLSTSVGDDFILKYLQWRSMLTDLDETSDDKLTLDLKLCVYSKQTEDERKKQELAKVQAECQKQIGTLFSASFMNKNYTDVTLTTSDGVEFYAHKIILAAQSNVFEAMFTSDWDEKRTGIVTLEDIKSSGFSIVLKFMYSGEGDEAWTSCSEEVIYAADKESRPGPKTRFLRVSGPGSGRVRIKNLKDPDSAPPGPGRRFYIVYQRVSGRVWVRVGGSDPDPNPDPTRTRRLGSL</sequence>
<dbReference type="InterPro" id="IPR000210">
    <property type="entry name" value="BTB/POZ_dom"/>
</dbReference>
<keyword evidence="4" id="KW-1185">Reference proteome</keyword>
<dbReference type="AlphaFoldDB" id="A0A226D6B4"/>
<reference evidence="3 4" key="1">
    <citation type="submission" date="2015-12" db="EMBL/GenBank/DDBJ databases">
        <title>The genome of Folsomia candida.</title>
        <authorList>
            <person name="Faddeeva A."/>
            <person name="Derks M.F."/>
            <person name="Anvar Y."/>
            <person name="Smit S."/>
            <person name="Van Straalen N."/>
            <person name="Roelofs D."/>
        </authorList>
    </citation>
    <scope>NUCLEOTIDE SEQUENCE [LARGE SCALE GENOMIC DNA]</scope>
    <source>
        <strain evidence="3 4">VU population</strain>
        <tissue evidence="3">Whole body</tissue>
    </source>
</reference>
<dbReference type="Gene3D" id="3.30.710.10">
    <property type="entry name" value="Potassium Channel Kv1.1, Chain A"/>
    <property type="match status" value="1"/>
</dbReference>
<dbReference type="InterPro" id="IPR011333">
    <property type="entry name" value="SKP1/BTB/POZ_sf"/>
</dbReference>
<organism evidence="3 4">
    <name type="scientific">Folsomia candida</name>
    <name type="common">Springtail</name>
    <dbReference type="NCBI Taxonomy" id="158441"/>
    <lineage>
        <taxon>Eukaryota</taxon>
        <taxon>Metazoa</taxon>
        <taxon>Ecdysozoa</taxon>
        <taxon>Arthropoda</taxon>
        <taxon>Hexapoda</taxon>
        <taxon>Collembola</taxon>
        <taxon>Entomobryomorpha</taxon>
        <taxon>Isotomoidea</taxon>
        <taxon>Isotomidae</taxon>
        <taxon>Proisotominae</taxon>
        <taxon>Folsomia</taxon>
    </lineage>
</organism>
<dbReference type="PANTHER" id="PTHR24413">
    <property type="entry name" value="SPECKLE-TYPE POZ PROTEIN"/>
    <property type="match status" value="1"/>
</dbReference>
<evidence type="ECO:0000313" key="4">
    <source>
        <dbReference type="Proteomes" id="UP000198287"/>
    </source>
</evidence>
<accession>A0A226D6B4</accession>
<comment type="caution">
    <text evidence="3">The sequence shown here is derived from an EMBL/GenBank/DDBJ whole genome shotgun (WGS) entry which is preliminary data.</text>
</comment>